<dbReference type="Pfam" id="PF06965">
    <property type="entry name" value="Na_H_antiport_1"/>
    <property type="match status" value="1"/>
</dbReference>
<reference evidence="13 14" key="1">
    <citation type="submission" date="2024-09" db="EMBL/GenBank/DDBJ databases">
        <authorList>
            <person name="Sun Q."/>
            <person name="Mori K."/>
        </authorList>
    </citation>
    <scope>NUCLEOTIDE SEQUENCE [LARGE SCALE GENOMIC DNA]</scope>
    <source>
        <strain evidence="13 14">CGMCC 1.15906</strain>
    </source>
</reference>
<feature type="region of interest" description="Disordered" evidence="12">
    <location>
        <begin position="1"/>
        <end position="20"/>
    </location>
</feature>
<comment type="similarity">
    <text evidence="11">Belongs to the NhaA Na(+)/H(+) (TC 2.A.33) antiporter family.</text>
</comment>
<comment type="subcellular location">
    <subcellularLocation>
        <location evidence="1">Cell inner membrane</location>
        <topology evidence="1">Multi-pass membrane protein</topology>
    </subcellularLocation>
    <subcellularLocation>
        <location evidence="11">Cell membrane</location>
        <topology evidence="11">Multi-pass membrane protein</topology>
    </subcellularLocation>
</comment>
<comment type="caution">
    <text evidence="13">The sequence shown here is derived from an EMBL/GenBank/DDBJ whole genome shotgun (WGS) entry which is preliminary data.</text>
</comment>
<evidence type="ECO:0000256" key="12">
    <source>
        <dbReference type="SAM" id="MobiDB-lite"/>
    </source>
</evidence>
<dbReference type="Proteomes" id="UP001589890">
    <property type="component" value="Unassembled WGS sequence"/>
</dbReference>
<keyword evidence="6 11" id="KW-1133">Transmembrane helix</keyword>
<evidence type="ECO:0000256" key="11">
    <source>
        <dbReference type="HAMAP-Rule" id="MF_01844"/>
    </source>
</evidence>
<evidence type="ECO:0000256" key="6">
    <source>
        <dbReference type="ARBA" id="ARBA00022989"/>
    </source>
</evidence>
<feature type="transmembrane region" description="Helical" evidence="11">
    <location>
        <begin position="36"/>
        <end position="57"/>
    </location>
</feature>
<keyword evidence="3 11" id="KW-0050">Antiport</keyword>
<feature type="transmembrane region" description="Helical" evidence="11">
    <location>
        <begin position="385"/>
        <end position="402"/>
    </location>
</feature>
<feature type="transmembrane region" description="Helical" evidence="11">
    <location>
        <begin position="115"/>
        <end position="134"/>
    </location>
</feature>
<evidence type="ECO:0000313" key="14">
    <source>
        <dbReference type="Proteomes" id="UP001589890"/>
    </source>
</evidence>
<feature type="transmembrane region" description="Helical" evidence="11">
    <location>
        <begin position="146"/>
        <end position="164"/>
    </location>
</feature>
<dbReference type="NCBIfam" id="TIGR00773">
    <property type="entry name" value="NhaA"/>
    <property type="match status" value="1"/>
</dbReference>
<keyword evidence="2 11" id="KW-0813">Transport</keyword>
<comment type="catalytic activity">
    <reaction evidence="11">
        <text>Na(+)(in) + 2 H(+)(out) = Na(+)(out) + 2 H(+)(in)</text>
        <dbReference type="Rhea" id="RHEA:29251"/>
        <dbReference type="ChEBI" id="CHEBI:15378"/>
        <dbReference type="ChEBI" id="CHEBI:29101"/>
    </reaction>
</comment>
<feature type="transmembrane region" description="Helical" evidence="11">
    <location>
        <begin position="351"/>
        <end position="373"/>
    </location>
</feature>
<dbReference type="EMBL" id="JBHLTC010000010">
    <property type="protein sequence ID" value="MFC0624195.1"/>
    <property type="molecule type" value="Genomic_DNA"/>
</dbReference>
<evidence type="ECO:0000256" key="4">
    <source>
        <dbReference type="ARBA" id="ARBA00022475"/>
    </source>
</evidence>
<gene>
    <name evidence="11 13" type="primary">nhaA</name>
    <name evidence="13" type="ORF">ACFFGN_08980</name>
</gene>
<proteinExistence type="inferred from homology"/>
<dbReference type="PANTHER" id="PTHR30341">
    <property type="entry name" value="SODIUM ION/PROTON ANTIPORTER NHAA-RELATED"/>
    <property type="match status" value="1"/>
</dbReference>
<feature type="transmembrane region" description="Helical" evidence="11">
    <location>
        <begin position="77"/>
        <end position="95"/>
    </location>
</feature>
<dbReference type="InterPro" id="IPR023171">
    <property type="entry name" value="Na/H_antiporter_dom_sf"/>
</dbReference>
<feature type="transmembrane region" description="Helical" evidence="11">
    <location>
        <begin position="176"/>
        <end position="195"/>
    </location>
</feature>
<evidence type="ECO:0000256" key="5">
    <source>
        <dbReference type="ARBA" id="ARBA00022692"/>
    </source>
</evidence>
<organism evidence="13 14">
    <name type="scientific">Kribbella deserti</name>
    <dbReference type="NCBI Taxonomy" id="1926257"/>
    <lineage>
        <taxon>Bacteria</taxon>
        <taxon>Bacillati</taxon>
        <taxon>Actinomycetota</taxon>
        <taxon>Actinomycetes</taxon>
        <taxon>Propionibacteriales</taxon>
        <taxon>Kribbellaceae</taxon>
        <taxon>Kribbella</taxon>
    </lineage>
</organism>
<keyword evidence="8 11" id="KW-0406">Ion transport</keyword>
<evidence type="ECO:0000256" key="10">
    <source>
        <dbReference type="ARBA" id="ARBA00023201"/>
    </source>
</evidence>
<accession>A0ABV6QHU4</accession>
<evidence type="ECO:0000256" key="9">
    <source>
        <dbReference type="ARBA" id="ARBA00023136"/>
    </source>
</evidence>
<dbReference type="InterPro" id="IPR004670">
    <property type="entry name" value="NhaA"/>
</dbReference>
<feature type="transmembrane region" description="Helical" evidence="11">
    <location>
        <begin position="201"/>
        <end position="217"/>
    </location>
</feature>
<sequence length="412" mass="44027">MTPAPRTPQRRTARGSERRRAFPRIRTPERAYLADLLRAETTGGLLLVAAAIVALVWANSPWQDAYHHLRDYELGPLTVEAWASDGALAVFFYLAGVELKRELVVGTLSRFNEAIVPVAAALAGMIVPALIYLAINLGPDGEPKGWAVPTATDIAFALAVLAIVGRSLPSALRAFLLTLAVADDFGAILIIAIFFSHGFHLWALLASLALVAGFIVLQRLRVRSSFIYLPLALGTWWFMHESGIHATIAGVALGLATRVLRDEGEARSPGERLQHRLGPWSAGLAVPVFALFAAGVTVDGEALRTMLTDPVAIGIVAALVLGKILGVLGGSWLTARFTRAELNADLAWRDVAAVSVLAGIGFTVALLIAQLAFTDDPAQLERAKAAVLTASLIAAILATFVLRRRNRAYANT</sequence>
<evidence type="ECO:0000256" key="2">
    <source>
        <dbReference type="ARBA" id="ARBA00022448"/>
    </source>
</evidence>
<evidence type="ECO:0000256" key="8">
    <source>
        <dbReference type="ARBA" id="ARBA00023065"/>
    </source>
</evidence>
<keyword evidence="10 11" id="KW-0739">Sodium transport</keyword>
<dbReference type="RefSeq" id="WP_380045155.1">
    <property type="nucleotide sequence ID" value="NZ_JBHLTC010000010.1"/>
</dbReference>
<dbReference type="HAMAP" id="MF_01844">
    <property type="entry name" value="NhaA"/>
    <property type="match status" value="1"/>
</dbReference>
<evidence type="ECO:0000313" key="13">
    <source>
        <dbReference type="EMBL" id="MFC0624195.1"/>
    </source>
</evidence>
<keyword evidence="14" id="KW-1185">Reference proteome</keyword>
<dbReference type="Gene3D" id="1.20.1530.10">
    <property type="entry name" value="Na+/H+ antiporter like domain"/>
    <property type="match status" value="1"/>
</dbReference>
<evidence type="ECO:0000256" key="7">
    <source>
        <dbReference type="ARBA" id="ARBA00023053"/>
    </source>
</evidence>
<keyword evidence="7 11" id="KW-0915">Sodium</keyword>
<keyword evidence="4 11" id="KW-1003">Cell membrane</keyword>
<feature type="transmembrane region" description="Helical" evidence="11">
    <location>
        <begin position="310"/>
        <end position="330"/>
    </location>
</feature>
<keyword evidence="5 11" id="KW-0812">Transmembrane</keyword>
<comment type="function">
    <text evidence="11">Na(+)/H(+) antiporter that extrudes sodium in exchange for external protons.</text>
</comment>
<name>A0ABV6QHU4_9ACTN</name>
<keyword evidence="9 11" id="KW-0472">Membrane</keyword>
<dbReference type="PANTHER" id="PTHR30341:SF0">
    <property type="entry name" value="NA(+)_H(+) ANTIPORTER NHAA"/>
    <property type="match status" value="1"/>
</dbReference>
<feature type="transmembrane region" description="Helical" evidence="11">
    <location>
        <begin position="277"/>
        <end position="298"/>
    </location>
</feature>
<protein>
    <recommendedName>
        <fullName evidence="11">Na(+)/H(+) antiporter NhaA</fullName>
    </recommendedName>
    <alternativeName>
        <fullName evidence="11">Sodium/proton antiporter NhaA</fullName>
    </alternativeName>
</protein>
<evidence type="ECO:0000256" key="3">
    <source>
        <dbReference type="ARBA" id="ARBA00022449"/>
    </source>
</evidence>
<evidence type="ECO:0000256" key="1">
    <source>
        <dbReference type="ARBA" id="ARBA00004429"/>
    </source>
</evidence>